<name>A0ABU9CCE4_9BURK</name>
<dbReference type="PANTHER" id="PTHR43069">
    <property type="entry name" value="FUMARYLACETOACETASE"/>
    <property type="match status" value="1"/>
</dbReference>
<dbReference type="Pfam" id="PF01557">
    <property type="entry name" value="FAA_hydrolase"/>
    <property type="match status" value="1"/>
</dbReference>
<keyword evidence="7" id="KW-0106">Calcium</keyword>
<evidence type="ECO:0000256" key="9">
    <source>
        <dbReference type="ARBA" id="ARBA00022878"/>
    </source>
</evidence>
<comment type="caution">
    <text evidence="14">The sequence shown here is derived from an EMBL/GenBank/DDBJ whole genome shotgun (WGS) entry which is preliminary data.</text>
</comment>
<evidence type="ECO:0000313" key="14">
    <source>
        <dbReference type="EMBL" id="MEK8048586.1"/>
    </source>
</evidence>
<evidence type="ECO:0000259" key="13">
    <source>
        <dbReference type="Pfam" id="PF09298"/>
    </source>
</evidence>
<dbReference type="InterPro" id="IPR011234">
    <property type="entry name" value="Fumarylacetoacetase-like_C"/>
</dbReference>
<evidence type="ECO:0000256" key="10">
    <source>
        <dbReference type="ARBA" id="ARBA00023232"/>
    </source>
</evidence>
<dbReference type="Proteomes" id="UP001379945">
    <property type="component" value="Unassembled WGS sequence"/>
</dbReference>
<reference evidence="14 15" key="1">
    <citation type="submission" date="2024-04" db="EMBL/GenBank/DDBJ databases">
        <title>Novel species of the genus Ideonella isolated from streams.</title>
        <authorList>
            <person name="Lu H."/>
        </authorList>
    </citation>
    <scope>NUCLEOTIDE SEQUENCE [LARGE SCALE GENOMIC DNA]</scope>
    <source>
        <strain evidence="14 15">LYT19W</strain>
    </source>
</reference>
<feature type="domain" description="Fumarylacetoacetase-like C-terminal" evidence="12">
    <location>
        <begin position="137"/>
        <end position="433"/>
    </location>
</feature>
<evidence type="ECO:0000256" key="5">
    <source>
        <dbReference type="ARBA" id="ARBA00022723"/>
    </source>
</evidence>
<keyword evidence="9" id="KW-0828">Tyrosine catabolism</keyword>
<keyword evidence="15" id="KW-1185">Reference proteome</keyword>
<feature type="domain" description="Fumarylacetoacetase N-terminal" evidence="13">
    <location>
        <begin position="32"/>
        <end position="129"/>
    </location>
</feature>
<evidence type="ECO:0000256" key="3">
    <source>
        <dbReference type="ARBA" id="ARBA00004782"/>
    </source>
</evidence>
<dbReference type="Gene3D" id="3.90.850.10">
    <property type="entry name" value="Fumarylacetoacetase-like, C-terminal domain"/>
    <property type="match status" value="1"/>
</dbReference>
<dbReference type="EC" id="3.7.1.2" evidence="4"/>
<comment type="pathway">
    <text evidence="3">Amino-acid degradation; L-phenylalanine degradation; acetoacetate and fumarate from L-phenylalanine: step 6/6.</text>
</comment>
<dbReference type="InterPro" id="IPR036462">
    <property type="entry name" value="Fumarylacetoacetase_N_sf"/>
</dbReference>
<organism evidence="14 15">
    <name type="scientific">Ideonella margarita</name>
    <dbReference type="NCBI Taxonomy" id="2984191"/>
    <lineage>
        <taxon>Bacteria</taxon>
        <taxon>Pseudomonadati</taxon>
        <taxon>Pseudomonadota</taxon>
        <taxon>Betaproteobacteria</taxon>
        <taxon>Burkholderiales</taxon>
        <taxon>Sphaerotilaceae</taxon>
        <taxon>Ideonella</taxon>
    </lineage>
</organism>
<comment type="cofactor">
    <cofactor evidence="1">
        <name>Ca(2+)</name>
        <dbReference type="ChEBI" id="CHEBI:29108"/>
    </cofactor>
</comment>
<dbReference type="InterPro" id="IPR036663">
    <property type="entry name" value="Fumarylacetoacetase_C_sf"/>
</dbReference>
<feature type="region of interest" description="Disordered" evidence="11">
    <location>
        <begin position="178"/>
        <end position="203"/>
    </location>
</feature>
<evidence type="ECO:0000313" key="15">
    <source>
        <dbReference type="Proteomes" id="UP001379945"/>
    </source>
</evidence>
<keyword evidence="10" id="KW-0585">Phenylalanine catabolism</keyword>
<proteinExistence type="predicted"/>
<dbReference type="PANTHER" id="PTHR43069:SF2">
    <property type="entry name" value="FUMARYLACETOACETASE"/>
    <property type="match status" value="1"/>
</dbReference>
<keyword evidence="8" id="KW-0460">Magnesium</keyword>
<dbReference type="InterPro" id="IPR015377">
    <property type="entry name" value="Fumarylacetoacetase_N"/>
</dbReference>
<accession>A0ABU9CCE4</accession>
<evidence type="ECO:0000256" key="11">
    <source>
        <dbReference type="SAM" id="MobiDB-lite"/>
    </source>
</evidence>
<evidence type="ECO:0000256" key="6">
    <source>
        <dbReference type="ARBA" id="ARBA00022801"/>
    </source>
</evidence>
<dbReference type="Gene3D" id="2.30.30.230">
    <property type="entry name" value="Fumarylacetoacetase, N-terminal domain"/>
    <property type="match status" value="1"/>
</dbReference>
<protein>
    <recommendedName>
        <fullName evidence="4">fumarylacetoacetase</fullName>
        <ecNumber evidence="4">3.7.1.2</ecNumber>
    </recommendedName>
</protein>
<dbReference type="SUPFAM" id="SSF63433">
    <property type="entry name" value="Fumarylacetoacetate hydrolase, FAH, N-terminal domain"/>
    <property type="match status" value="1"/>
</dbReference>
<evidence type="ECO:0000256" key="7">
    <source>
        <dbReference type="ARBA" id="ARBA00022837"/>
    </source>
</evidence>
<dbReference type="SUPFAM" id="SSF56529">
    <property type="entry name" value="FAH"/>
    <property type="match status" value="1"/>
</dbReference>
<keyword evidence="5" id="KW-0479">Metal-binding</keyword>
<dbReference type="Pfam" id="PF09298">
    <property type="entry name" value="FAA_hydrolase_N"/>
    <property type="match status" value="1"/>
</dbReference>
<evidence type="ECO:0000256" key="8">
    <source>
        <dbReference type="ARBA" id="ARBA00022842"/>
    </source>
</evidence>
<dbReference type="EMBL" id="JBBUTI010000022">
    <property type="protein sequence ID" value="MEK8048586.1"/>
    <property type="molecule type" value="Genomic_DNA"/>
</dbReference>
<gene>
    <name evidence="14" type="primary">fahA</name>
    <name evidence="14" type="ORF">AACH00_19715</name>
</gene>
<dbReference type="NCBIfam" id="TIGR01266">
    <property type="entry name" value="fum_ac_acetase"/>
    <property type="match status" value="1"/>
</dbReference>
<evidence type="ECO:0000259" key="12">
    <source>
        <dbReference type="Pfam" id="PF01557"/>
    </source>
</evidence>
<dbReference type="GO" id="GO:0004334">
    <property type="term" value="F:fumarylacetoacetase activity"/>
    <property type="evidence" value="ECO:0007669"/>
    <property type="project" value="UniProtKB-EC"/>
</dbReference>
<keyword evidence="6 14" id="KW-0378">Hydrolase</keyword>
<comment type="cofactor">
    <cofactor evidence="2">
        <name>Mg(2+)</name>
        <dbReference type="ChEBI" id="CHEBI:18420"/>
    </cofactor>
</comment>
<sequence>MSATYPIDHTHDPAATSWVSSANQPGSPFPLQNLPFGRFRLAGSGGECHNGEWRNGDWHIGVAIGDQVLCLRTAGLVDHADMHRLMAQAPTARQALRHALFDGLKAGSAKQAAWAAALVPQADVEMGLPCPVGDYTDFYTSIHHATTVGRQFRPEQPLLPNYVWVPIGYHGRASSVIPSGMPVRRPKGQTRPAAGSEQPNFGPSRRLDHELELALFIGQGNALGEPIGIDQAEAHLFGVALFNDWSARDIQGWEYQPLGPFLAKNFASSVAPWMVTMEALAPFRQPFVRDAALPAPLPYLSSPDTLAHGVINIELEVWLQTAQMREAGHPGDRISQSNYADAFWTAAQLVTHHTVNGCNLQPGDLLGTGTLSGPMPEQAASMLELSNGGQAPITLSTGEQRSFLEDGDSVILKGWCNRAGAARIGLGECRATVLPARA</sequence>
<evidence type="ECO:0000256" key="4">
    <source>
        <dbReference type="ARBA" id="ARBA00012094"/>
    </source>
</evidence>
<evidence type="ECO:0000256" key="1">
    <source>
        <dbReference type="ARBA" id="ARBA00001913"/>
    </source>
</evidence>
<evidence type="ECO:0000256" key="2">
    <source>
        <dbReference type="ARBA" id="ARBA00001946"/>
    </source>
</evidence>
<dbReference type="RefSeq" id="WP_341400890.1">
    <property type="nucleotide sequence ID" value="NZ_JBBUTI010000022.1"/>
</dbReference>
<dbReference type="InterPro" id="IPR005959">
    <property type="entry name" value="Fumarylacetoacetase"/>
</dbReference>